<protein>
    <recommendedName>
        <fullName evidence="3">PH domain-containing protein</fullName>
    </recommendedName>
</protein>
<comment type="caution">
    <text evidence="1">The sequence shown here is derived from an EMBL/GenBank/DDBJ whole genome shotgun (WGS) entry which is preliminary data.</text>
</comment>
<dbReference type="RefSeq" id="WP_211080989.1">
    <property type="nucleotide sequence ID" value="NZ_CBCSLC010000013.1"/>
</dbReference>
<reference evidence="1 2" key="1">
    <citation type="submission" date="2021-03" db="EMBL/GenBank/DDBJ databases">
        <title>Genomic Encyclopedia of Type Strains, Phase IV (KMG-IV): sequencing the most valuable type-strain genomes for metagenomic binning, comparative biology and taxonomic classification.</title>
        <authorList>
            <person name="Goeker M."/>
        </authorList>
    </citation>
    <scope>NUCLEOTIDE SEQUENCE [LARGE SCALE GENOMIC DNA]</scope>
    <source>
        <strain evidence="1 2">DSM 21292</strain>
    </source>
</reference>
<name>A0ABS4RNG5_PAEXY</name>
<evidence type="ECO:0000313" key="1">
    <source>
        <dbReference type="EMBL" id="MBP2243824.1"/>
    </source>
</evidence>
<evidence type="ECO:0000313" key="2">
    <source>
        <dbReference type="Proteomes" id="UP000810207"/>
    </source>
</evidence>
<accession>A0ABS4RNG5</accession>
<gene>
    <name evidence="1" type="ORF">J2Z28_000429</name>
</gene>
<dbReference type="EMBL" id="JAGIKV010000001">
    <property type="protein sequence ID" value="MBP2243824.1"/>
    <property type="molecule type" value="Genomic_DNA"/>
</dbReference>
<keyword evidence="2" id="KW-1185">Reference proteome</keyword>
<proteinExistence type="predicted"/>
<dbReference type="Proteomes" id="UP000810207">
    <property type="component" value="Unassembled WGS sequence"/>
</dbReference>
<organism evidence="1 2">
    <name type="scientific">Paenibacillus xylanexedens</name>
    <dbReference type="NCBI Taxonomy" id="528191"/>
    <lineage>
        <taxon>Bacteria</taxon>
        <taxon>Bacillati</taxon>
        <taxon>Bacillota</taxon>
        <taxon>Bacilli</taxon>
        <taxon>Bacillales</taxon>
        <taxon>Paenibacillaceae</taxon>
        <taxon>Paenibacillus</taxon>
    </lineage>
</organism>
<sequence length="57" mass="6666">MNRQQIEDKTSEWLSALSDMKAHGVISSVQYDAQQRNVKAWWYDRKTELEEGADKHG</sequence>
<evidence type="ECO:0008006" key="3">
    <source>
        <dbReference type="Google" id="ProtNLM"/>
    </source>
</evidence>